<accession>A0A1B5L0K0</accession>
<dbReference type="Proteomes" id="UP000054053">
    <property type="component" value="Unassembled WGS sequence"/>
</dbReference>
<dbReference type="OrthoDB" id="5395975at2759"/>
<dbReference type="KEGG" id="uvi:66063214"/>
<feature type="region of interest" description="Disordered" evidence="1">
    <location>
        <begin position="193"/>
        <end position="212"/>
    </location>
</feature>
<gene>
    <name evidence="3" type="ORF">UV8b_02436</name>
    <name evidence="2" type="ORF">UVI_02039510</name>
</gene>
<protein>
    <submittedName>
        <fullName evidence="2">Uncharacterized protein</fullName>
    </submittedName>
</protein>
<evidence type="ECO:0000313" key="3">
    <source>
        <dbReference type="EMBL" id="QUC18195.1"/>
    </source>
</evidence>
<dbReference type="EMBL" id="CP072754">
    <property type="protein sequence ID" value="QUC18195.1"/>
    <property type="molecule type" value="Genomic_DNA"/>
</dbReference>
<dbReference type="RefSeq" id="XP_042995868.1">
    <property type="nucleotide sequence ID" value="XM_043139934.1"/>
</dbReference>
<feature type="compositionally biased region" description="Low complexity" evidence="1">
    <location>
        <begin position="290"/>
        <end position="309"/>
    </location>
</feature>
<evidence type="ECO:0000256" key="1">
    <source>
        <dbReference type="SAM" id="MobiDB-lite"/>
    </source>
</evidence>
<proteinExistence type="predicted"/>
<reference evidence="2" key="1">
    <citation type="journal article" date="2016" name="Genome Announc.">
        <title>Genome Sequence of Ustilaginoidea virens IPU010, a Rice Pathogenic Fungus Causing False Smut.</title>
        <authorList>
            <person name="Kumagai T."/>
            <person name="Ishii T."/>
            <person name="Terai G."/>
            <person name="Umemura M."/>
            <person name="Machida M."/>
            <person name="Asai K."/>
        </authorList>
    </citation>
    <scope>NUCLEOTIDE SEQUENCE [LARGE SCALE GENOMIC DNA]</scope>
    <source>
        <strain evidence="2">IPU010</strain>
    </source>
</reference>
<dbReference type="GeneID" id="66063214"/>
<keyword evidence="4" id="KW-1185">Reference proteome</keyword>
<organism evidence="2 5">
    <name type="scientific">Ustilaginoidea virens</name>
    <name type="common">Rice false smut fungus</name>
    <name type="synonym">Villosiclava virens</name>
    <dbReference type="NCBI Taxonomy" id="1159556"/>
    <lineage>
        <taxon>Eukaryota</taxon>
        <taxon>Fungi</taxon>
        <taxon>Dikarya</taxon>
        <taxon>Ascomycota</taxon>
        <taxon>Pezizomycotina</taxon>
        <taxon>Sordariomycetes</taxon>
        <taxon>Hypocreomycetidae</taxon>
        <taxon>Hypocreales</taxon>
        <taxon>Clavicipitaceae</taxon>
        <taxon>Ustilaginoidea</taxon>
    </lineage>
</organism>
<feature type="compositionally biased region" description="Basic and acidic residues" evidence="1">
    <location>
        <begin position="263"/>
        <end position="276"/>
    </location>
</feature>
<feature type="region of interest" description="Disordered" evidence="1">
    <location>
        <begin position="290"/>
        <end position="326"/>
    </location>
</feature>
<feature type="region of interest" description="Disordered" evidence="1">
    <location>
        <begin position="96"/>
        <end position="121"/>
    </location>
</feature>
<name>A0A1B5L0K0_USTVR</name>
<dbReference type="EMBL" id="BBTG02000022">
    <property type="protein sequence ID" value="GAO15928.1"/>
    <property type="molecule type" value="Genomic_DNA"/>
</dbReference>
<feature type="region of interest" description="Disordered" evidence="1">
    <location>
        <begin position="257"/>
        <end position="276"/>
    </location>
</feature>
<dbReference type="AlphaFoldDB" id="A0A1B5L0K0"/>
<evidence type="ECO:0000313" key="2">
    <source>
        <dbReference type="EMBL" id="GAO15928.1"/>
    </source>
</evidence>
<reference evidence="5" key="2">
    <citation type="journal article" date="2016" name="Genome Announc.">
        <title>Genome sequence of Ustilaginoidea virens IPU010, a rice pathogenic fungus causing false smut.</title>
        <authorList>
            <person name="Kumagai T."/>
            <person name="Ishii T."/>
            <person name="Terai G."/>
            <person name="Umemura M."/>
            <person name="Machida M."/>
            <person name="Asai K."/>
        </authorList>
    </citation>
    <scope>NUCLEOTIDE SEQUENCE [LARGE SCALE GENOMIC DNA]</scope>
    <source>
        <strain evidence="5">IPU010</strain>
    </source>
</reference>
<evidence type="ECO:0000313" key="5">
    <source>
        <dbReference type="Proteomes" id="UP000054053"/>
    </source>
</evidence>
<reference evidence="3" key="3">
    <citation type="submission" date="2020-03" db="EMBL/GenBank/DDBJ databases">
        <title>A mixture of massive structural variations and highly conserved coding sequences in Ustilaginoidea virens genome.</title>
        <authorList>
            <person name="Zhang K."/>
            <person name="Zhao Z."/>
            <person name="Zhang Z."/>
            <person name="Li Y."/>
            <person name="Hsiang T."/>
            <person name="Sun W."/>
        </authorList>
    </citation>
    <scope>NUCLEOTIDE SEQUENCE</scope>
    <source>
        <strain evidence="3">UV-8b</strain>
    </source>
</reference>
<dbReference type="Proteomes" id="UP000027002">
    <property type="component" value="Chromosome 2"/>
</dbReference>
<evidence type="ECO:0000313" key="4">
    <source>
        <dbReference type="Proteomes" id="UP000027002"/>
    </source>
</evidence>
<sequence>MAAQSSDVEILVHVAAPSRLSDDATYRRLAHAYLAFQPDPDTTFGIVPGPPSPPSDNLDAPLAAQRFRAECECPGAAESSTPARLVPAAQLSFGPDSQDLSFQSAIDNNSSPRLRPSAPAAAPAAAAAAAAATTTITTTTTRAVEAEAAALSQSSWQTPPSQVPDSYPLPGASIITVSPARVLQRFLQQPLAAGSLSREDHDDDGVDQPSPGASIAVLDIPSSLALSAVKQAAPAHGQQEPEQHLAADVIPVTPVAIPPGGLRKREASPSQHEQHAELSCLDVTHISCSFASQQPSSPPRAAAASEPPANKIPKRSHHAVQDDADAADAAAHPLRVLTDGDAVLLESSYPSAAGSAANSLRITPPSPPASVADMDPASLVSPKLDKLARDLSSRYRPVARRHIDPFERGFWLVDCTSWTDTVRHDTWLFLATYLHSGRAGWGVWCRRDDRHHWIRLYCWGHLAKHTYLLLYLASGRQIKAAGAKWLDSGGDVVLEAGGAA</sequence>
<feature type="compositionally biased region" description="Polar residues" evidence="1">
    <location>
        <begin position="98"/>
        <end position="112"/>
    </location>
</feature>